<gene>
    <name evidence="3" type="ORF">M3P05_07635</name>
</gene>
<feature type="domain" description="Histidine kinase/HSP90-like ATPase" evidence="2">
    <location>
        <begin position="23"/>
        <end position="151"/>
    </location>
</feature>
<dbReference type="RefSeq" id="WP_249698903.1">
    <property type="nucleotide sequence ID" value="NZ_JAMFLX010000008.1"/>
</dbReference>
<dbReference type="Pfam" id="PF13581">
    <property type="entry name" value="HATPase_c_2"/>
    <property type="match status" value="1"/>
</dbReference>
<dbReference type="SUPFAM" id="SSF55874">
    <property type="entry name" value="ATPase domain of HSP90 chaperone/DNA topoisomerase II/histidine kinase"/>
    <property type="match status" value="1"/>
</dbReference>
<evidence type="ECO:0000256" key="1">
    <source>
        <dbReference type="ARBA" id="ARBA00022527"/>
    </source>
</evidence>
<dbReference type="Proteomes" id="UP001203338">
    <property type="component" value="Unassembled WGS sequence"/>
</dbReference>
<keyword evidence="1" id="KW-0723">Serine/threonine-protein kinase</keyword>
<proteinExistence type="predicted"/>
<keyword evidence="4" id="KW-1185">Reference proteome</keyword>
<dbReference type="PANTHER" id="PTHR35526:SF3">
    <property type="entry name" value="ANTI-SIGMA-F FACTOR RSBW"/>
    <property type="match status" value="1"/>
</dbReference>
<keyword evidence="1" id="KW-0808">Transferase</keyword>
<dbReference type="InterPro" id="IPR050267">
    <property type="entry name" value="Anti-sigma-factor_SerPK"/>
</dbReference>
<dbReference type="EMBL" id="JAMFLX010000008">
    <property type="protein sequence ID" value="MCL6269810.1"/>
    <property type="molecule type" value="Genomic_DNA"/>
</dbReference>
<keyword evidence="3" id="KW-0547">Nucleotide-binding</keyword>
<dbReference type="InterPro" id="IPR036890">
    <property type="entry name" value="HATPase_C_sf"/>
</dbReference>
<protein>
    <submittedName>
        <fullName evidence="3">ATP-binding protein</fullName>
    </submittedName>
</protein>
<name>A0ABT0PEL1_9GAMM</name>
<evidence type="ECO:0000313" key="4">
    <source>
        <dbReference type="Proteomes" id="UP001203338"/>
    </source>
</evidence>
<dbReference type="CDD" id="cd16936">
    <property type="entry name" value="HATPase_RsbW-like"/>
    <property type="match status" value="1"/>
</dbReference>
<dbReference type="InterPro" id="IPR003594">
    <property type="entry name" value="HATPase_dom"/>
</dbReference>
<evidence type="ECO:0000313" key="3">
    <source>
        <dbReference type="EMBL" id="MCL6269810.1"/>
    </source>
</evidence>
<comment type="caution">
    <text evidence="3">The sequence shown here is derived from an EMBL/GenBank/DDBJ whole genome shotgun (WGS) entry which is preliminary data.</text>
</comment>
<dbReference type="Gene3D" id="3.30.565.10">
    <property type="entry name" value="Histidine kinase-like ATPase, C-terminal domain"/>
    <property type="match status" value="1"/>
</dbReference>
<organism evidence="3 4">
    <name type="scientific">Parendozoicomonas callyspongiae</name>
    <dbReference type="NCBI Taxonomy" id="2942213"/>
    <lineage>
        <taxon>Bacteria</taxon>
        <taxon>Pseudomonadati</taxon>
        <taxon>Pseudomonadota</taxon>
        <taxon>Gammaproteobacteria</taxon>
        <taxon>Oceanospirillales</taxon>
        <taxon>Endozoicomonadaceae</taxon>
        <taxon>Parendozoicomonas</taxon>
    </lineage>
</organism>
<evidence type="ECO:0000259" key="2">
    <source>
        <dbReference type="Pfam" id="PF13581"/>
    </source>
</evidence>
<dbReference type="PANTHER" id="PTHR35526">
    <property type="entry name" value="ANTI-SIGMA-F FACTOR RSBW-RELATED"/>
    <property type="match status" value="1"/>
</dbReference>
<dbReference type="GO" id="GO:0005524">
    <property type="term" value="F:ATP binding"/>
    <property type="evidence" value="ECO:0007669"/>
    <property type="project" value="UniProtKB-KW"/>
</dbReference>
<keyword evidence="1" id="KW-0418">Kinase</keyword>
<accession>A0ABT0PEL1</accession>
<reference evidence="3 4" key="1">
    <citation type="submission" date="2022-05" db="EMBL/GenBank/DDBJ databases">
        <authorList>
            <person name="Park J.-S."/>
        </authorList>
    </citation>
    <scope>NUCLEOTIDE SEQUENCE [LARGE SCALE GENOMIC DNA]</scope>
    <source>
        <strain evidence="3 4">2012CJ34-2</strain>
    </source>
</reference>
<sequence length="155" mass="17037">MSSVLQGQSEDIKPQCITLCIDSQLEDTVLVAMAVRGVCGMTSLTAEEINRVELCVVEVVNNAIEHAYQGRPNETVEVDVMLNPTRSLEIVVRDCGTPMSKPLSADAEMSVPDPTNPETWLSSGRGIPIVERLMDEIRYESCEDGNAFHMIRQLG</sequence>
<keyword evidence="3" id="KW-0067">ATP-binding</keyword>